<keyword evidence="2" id="KW-1185">Reference proteome</keyword>
<dbReference type="AlphaFoldDB" id="A0A5D2MCW7"/>
<evidence type="ECO:0000313" key="1">
    <source>
        <dbReference type="EMBL" id="TYH89307.1"/>
    </source>
</evidence>
<organism evidence="1 2">
    <name type="scientific">Gossypium tomentosum</name>
    <name type="common">Hawaiian cotton</name>
    <name type="synonym">Gossypium sandvicense</name>
    <dbReference type="NCBI Taxonomy" id="34277"/>
    <lineage>
        <taxon>Eukaryota</taxon>
        <taxon>Viridiplantae</taxon>
        <taxon>Streptophyta</taxon>
        <taxon>Embryophyta</taxon>
        <taxon>Tracheophyta</taxon>
        <taxon>Spermatophyta</taxon>
        <taxon>Magnoliopsida</taxon>
        <taxon>eudicotyledons</taxon>
        <taxon>Gunneridae</taxon>
        <taxon>Pentapetalae</taxon>
        <taxon>rosids</taxon>
        <taxon>malvids</taxon>
        <taxon>Malvales</taxon>
        <taxon>Malvaceae</taxon>
        <taxon>Malvoideae</taxon>
        <taxon>Gossypium</taxon>
    </lineage>
</organism>
<evidence type="ECO:0000313" key="2">
    <source>
        <dbReference type="Proteomes" id="UP000322667"/>
    </source>
</evidence>
<gene>
    <name evidence="1" type="ORF">ES332_D01G250700v1</name>
</gene>
<sequence length="36" mass="3988">MGIVFLSCRSPRSNFNLAVREVVQFLVGPEKGSSDF</sequence>
<reference evidence="1 2" key="1">
    <citation type="submission" date="2019-07" db="EMBL/GenBank/DDBJ databases">
        <title>WGS assembly of Gossypium tomentosum.</title>
        <authorList>
            <person name="Chen Z.J."/>
            <person name="Sreedasyam A."/>
            <person name="Ando A."/>
            <person name="Song Q."/>
            <person name="De L."/>
            <person name="Hulse-Kemp A."/>
            <person name="Ding M."/>
            <person name="Ye W."/>
            <person name="Kirkbride R."/>
            <person name="Jenkins J."/>
            <person name="Plott C."/>
            <person name="Lovell J."/>
            <person name="Lin Y.-M."/>
            <person name="Vaughn R."/>
            <person name="Liu B."/>
            <person name="Li W."/>
            <person name="Simpson S."/>
            <person name="Scheffler B."/>
            <person name="Saski C."/>
            <person name="Grover C."/>
            <person name="Hu G."/>
            <person name="Conover J."/>
            <person name="Carlson J."/>
            <person name="Shu S."/>
            <person name="Boston L."/>
            <person name="Williams M."/>
            <person name="Peterson D."/>
            <person name="Mcgee K."/>
            <person name="Jones D."/>
            <person name="Wendel J."/>
            <person name="Stelly D."/>
            <person name="Grimwood J."/>
            <person name="Schmutz J."/>
        </authorList>
    </citation>
    <scope>NUCLEOTIDE SEQUENCE [LARGE SCALE GENOMIC DNA]</scope>
    <source>
        <strain evidence="1">7179.01</strain>
    </source>
</reference>
<dbReference type="EMBL" id="CM017623">
    <property type="protein sequence ID" value="TYH89307.1"/>
    <property type="molecule type" value="Genomic_DNA"/>
</dbReference>
<protein>
    <submittedName>
        <fullName evidence="1">Uncharacterized protein</fullName>
    </submittedName>
</protein>
<proteinExistence type="predicted"/>
<name>A0A5D2MCW7_GOSTO</name>
<accession>A0A5D2MCW7</accession>
<dbReference type="Proteomes" id="UP000322667">
    <property type="component" value="Chromosome D01"/>
</dbReference>